<evidence type="ECO:0008006" key="3">
    <source>
        <dbReference type="Google" id="ProtNLM"/>
    </source>
</evidence>
<protein>
    <recommendedName>
        <fullName evidence="3">Reverse transcriptase domain-containing protein</fullName>
    </recommendedName>
</protein>
<dbReference type="PANTHER" id="PTHR47510:SF3">
    <property type="entry name" value="ENDO_EXONUCLEASE_PHOSPHATASE DOMAIN-CONTAINING PROTEIN"/>
    <property type="match status" value="1"/>
</dbReference>
<comment type="caution">
    <text evidence="1">The sequence shown here is derived from an EMBL/GenBank/DDBJ whole genome shotgun (WGS) entry which is preliminary data.</text>
</comment>
<proteinExistence type="predicted"/>
<organism evidence="1 2">
    <name type="scientific">Coptotermes formosanus</name>
    <name type="common">Formosan subterranean termite</name>
    <dbReference type="NCBI Taxonomy" id="36987"/>
    <lineage>
        <taxon>Eukaryota</taxon>
        <taxon>Metazoa</taxon>
        <taxon>Ecdysozoa</taxon>
        <taxon>Arthropoda</taxon>
        <taxon>Hexapoda</taxon>
        <taxon>Insecta</taxon>
        <taxon>Pterygota</taxon>
        <taxon>Neoptera</taxon>
        <taxon>Polyneoptera</taxon>
        <taxon>Dictyoptera</taxon>
        <taxon>Blattodea</taxon>
        <taxon>Blattoidea</taxon>
        <taxon>Termitoidae</taxon>
        <taxon>Rhinotermitidae</taxon>
        <taxon>Coptotermes</taxon>
    </lineage>
</organism>
<dbReference type="PANTHER" id="PTHR47510">
    <property type="entry name" value="REVERSE TRANSCRIPTASE DOMAIN-CONTAINING PROTEIN"/>
    <property type="match status" value="1"/>
</dbReference>
<evidence type="ECO:0000313" key="2">
    <source>
        <dbReference type="Proteomes" id="UP000502823"/>
    </source>
</evidence>
<evidence type="ECO:0000313" key="1">
    <source>
        <dbReference type="EMBL" id="GFG39168.1"/>
    </source>
</evidence>
<dbReference type="AlphaFoldDB" id="A0A6L2Q8K2"/>
<dbReference type="InParanoid" id="A0A6L2Q8K2"/>
<dbReference type="Proteomes" id="UP000502823">
    <property type="component" value="Unassembled WGS sequence"/>
</dbReference>
<dbReference type="EMBL" id="BLKM01000872">
    <property type="protein sequence ID" value="GFG39168.1"/>
    <property type="molecule type" value="Genomic_DNA"/>
</dbReference>
<sequence length="253" mass="29463">SYLREEAWDSVYNSDDVNGMFNNFHCILVRYFGNSFPITYKSYRNKQNNWITEGIRISCKRKRDLYTIYKHTNNIQVKEYYKKYCAILKEEIIDAKKQCYNKQIEHSSNRVKTTWKITKVMTGKTQSPDNNLEINSDAVMLTNINETANAFNSYCVNIAENLNNKLFHVDKALQWLKKSYPENILEMKVIPVTEIEVIEIIKSFKNKNSSGYDGISINILKHCVNAISKPLTFICNLSLATGVYPDRFKFAVV</sequence>
<feature type="non-terminal residue" evidence="1">
    <location>
        <position position="1"/>
    </location>
</feature>
<accession>A0A6L2Q8K2</accession>
<dbReference type="OrthoDB" id="414730at2759"/>
<gene>
    <name evidence="1" type="ORF">Cfor_02748</name>
</gene>
<keyword evidence="2" id="KW-1185">Reference proteome</keyword>
<name>A0A6L2Q8K2_COPFO</name>
<reference evidence="2" key="1">
    <citation type="submission" date="2020-01" db="EMBL/GenBank/DDBJ databases">
        <title>Draft genome sequence of the Termite Coptotermes fromosanus.</title>
        <authorList>
            <person name="Itakura S."/>
            <person name="Yosikawa Y."/>
            <person name="Umezawa K."/>
        </authorList>
    </citation>
    <scope>NUCLEOTIDE SEQUENCE [LARGE SCALE GENOMIC DNA]</scope>
</reference>